<dbReference type="PANTHER" id="PTHR18945">
    <property type="entry name" value="NEUROTRANSMITTER GATED ION CHANNEL"/>
    <property type="match status" value="1"/>
</dbReference>
<proteinExistence type="predicted"/>
<evidence type="ECO:0000313" key="9">
    <source>
        <dbReference type="Proteomes" id="UP001164746"/>
    </source>
</evidence>
<comment type="subcellular location">
    <subcellularLocation>
        <location evidence="1">Membrane</location>
        <topology evidence="1">Multi-pass membrane protein</topology>
    </subcellularLocation>
</comment>
<evidence type="ECO:0000256" key="5">
    <source>
        <dbReference type="SAM" id="Phobius"/>
    </source>
</evidence>
<keyword evidence="4 5" id="KW-0472">Membrane</keyword>
<dbReference type="Gene3D" id="2.70.170.10">
    <property type="entry name" value="Neurotransmitter-gated ion-channel ligand-binding domain"/>
    <property type="match status" value="2"/>
</dbReference>
<feature type="domain" description="Neurotransmitter-gated ion-channel transmembrane" evidence="7">
    <location>
        <begin position="79"/>
        <end position="269"/>
    </location>
</feature>
<evidence type="ECO:0000259" key="7">
    <source>
        <dbReference type="Pfam" id="PF02932"/>
    </source>
</evidence>
<dbReference type="CDD" id="cd18989">
    <property type="entry name" value="LGIC_ECD_cation"/>
    <property type="match status" value="1"/>
</dbReference>
<feature type="transmembrane region" description="Helical" evidence="5">
    <location>
        <begin position="579"/>
        <end position="601"/>
    </location>
</feature>
<evidence type="ECO:0000256" key="1">
    <source>
        <dbReference type="ARBA" id="ARBA00004141"/>
    </source>
</evidence>
<keyword evidence="3 5" id="KW-1133">Transmembrane helix</keyword>
<feature type="transmembrane region" description="Helical" evidence="5">
    <location>
        <begin position="263"/>
        <end position="282"/>
    </location>
</feature>
<dbReference type="Gene3D" id="1.20.58.390">
    <property type="entry name" value="Neurotransmitter-gated ion-channel transmembrane domain"/>
    <property type="match status" value="2"/>
</dbReference>
<feature type="transmembrane region" description="Helical" evidence="5">
    <location>
        <begin position="549"/>
        <end position="567"/>
    </location>
</feature>
<dbReference type="CDD" id="cd19051">
    <property type="entry name" value="LGIC_TM_cation"/>
    <property type="match status" value="2"/>
</dbReference>
<dbReference type="EMBL" id="CP111023">
    <property type="protein sequence ID" value="WAR21685.1"/>
    <property type="molecule type" value="Genomic_DNA"/>
</dbReference>
<keyword evidence="2 5" id="KW-0812">Transmembrane</keyword>
<dbReference type="InterPro" id="IPR036734">
    <property type="entry name" value="Neur_chan_lig-bd_sf"/>
</dbReference>
<dbReference type="InterPro" id="IPR006201">
    <property type="entry name" value="Neur_channel"/>
</dbReference>
<organism evidence="8 9">
    <name type="scientific">Mya arenaria</name>
    <name type="common">Soft-shell clam</name>
    <dbReference type="NCBI Taxonomy" id="6604"/>
    <lineage>
        <taxon>Eukaryota</taxon>
        <taxon>Metazoa</taxon>
        <taxon>Spiralia</taxon>
        <taxon>Lophotrochozoa</taxon>
        <taxon>Mollusca</taxon>
        <taxon>Bivalvia</taxon>
        <taxon>Autobranchia</taxon>
        <taxon>Heteroconchia</taxon>
        <taxon>Euheterodonta</taxon>
        <taxon>Imparidentia</taxon>
        <taxon>Neoheterodontei</taxon>
        <taxon>Myida</taxon>
        <taxon>Myoidea</taxon>
        <taxon>Myidae</taxon>
        <taxon>Mya</taxon>
    </lineage>
</organism>
<dbReference type="Pfam" id="PF02931">
    <property type="entry name" value="Neur_chan_LBD"/>
    <property type="match status" value="1"/>
</dbReference>
<feature type="domain" description="Neurotransmitter-gated ion-channel ligand-binding" evidence="6">
    <location>
        <begin position="320"/>
        <end position="516"/>
    </location>
</feature>
<feature type="transmembrane region" description="Helical" evidence="5">
    <location>
        <begin position="520"/>
        <end position="543"/>
    </location>
</feature>
<feature type="transmembrane region" description="Helical" evidence="5">
    <location>
        <begin position="133"/>
        <end position="155"/>
    </location>
</feature>
<accession>A0ABY7FHN5</accession>
<feature type="non-terminal residue" evidence="8">
    <location>
        <position position="616"/>
    </location>
</feature>
<dbReference type="InterPro" id="IPR038050">
    <property type="entry name" value="Neuro_actylchol_rec"/>
</dbReference>
<dbReference type="SUPFAM" id="SSF63712">
    <property type="entry name" value="Nicotinic receptor ligand binding domain-like"/>
    <property type="match status" value="2"/>
</dbReference>
<dbReference type="SUPFAM" id="SSF90112">
    <property type="entry name" value="Neurotransmitter-gated ion-channel transmembrane pore"/>
    <property type="match status" value="2"/>
</dbReference>
<gene>
    <name evidence="8" type="ORF">MAR_015659</name>
</gene>
<dbReference type="Pfam" id="PF02932">
    <property type="entry name" value="Neur_chan_memb"/>
    <property type="match status" value="2"/>
</dbReference>
<feature type="transmembrane region" description="Helical" evidence="5">
    <location>
        <begin position="103"/>
        <end position="121"/>
    </location>
</feature>
<keyword evidence="9" id="KW-1185">Reference proteome</keyword>
<protein>
    <submittedName>
        <fullName evidence="8">ACHA6-like protein</fullName>
    </submittedName>
</protein>
<dbReference type="InterPro" id="IPR006029">
    <property type="entry name" value="Neurotrans-gated_channel_TM"/>
</dbReference>
<dbReference type="InterPro" id="IPR006202">
    <property type="entry name" value="Neur_chan_lig-bd"/>
</dbReference>
<name>A0ABY7FHN5_MYAAR</name>
<sequence length="616" mass="69570">MQFWPFDKQICDVCFVPMGYHPDEVQSNIPDPGITLFKTGNSEWIIEKTSYFITNRYSLSEPCFRFYLRRKSTFYMLTIIVPIAGMIITSSLVFLLPNESGERISYSITIMLALAVFQTVVADEMPKTSEPTAVICVFLLMGMIVSMLSMVIVILNMRLHQKSDTSRLGSWYTLFVKIMARQGCKGHCRNNRVEDDVNEDTTMAANNAFETEKMGKSRKFIDSKADKNGLVFVEPIDNNVDNENNFETVTWKDVSHAVDNMCFIVIAVFTTVGSICCLIYMADSSTLSQNFDAGGLIKLEKRRDVSLIASIHSESYENATKLRGDLLTNYERSVRPLKNLTGVLNINTTVALYALLDVDSVRGVVTLVLALTCSWFDEKLKWNPTDYDGIQKIDFFQNEVSKPPMTLSTPVEFTVLIDSKMFVTVSSNGLALAFNGEVLESNCEFNMQFWPFDKQICDVCFVPMGYHPDEVQSNIPDPGITLFKTGNAEWIIEKTSYFITNRYSLSEPCFRFYLRRKSTFYMLTIIVPIAGMIITSSLVFLLPNESGERISYSITIMLALAVFQTVVADEMPKTSEPTAVICVFLLMGMIVSMLSMVIVILNMRLHQKSDTSRLGS</sequence>
<dbReference type="Proteomes" id="UP001164746">
    <property type="component" value="Chromosome 12"/>
</dbReference>
<dbReference type="InterPro" id="IPR036719">
    <property type="entry name" value="Neuro-gated_channel_TM_sf"/>
</dbReference>
<dbReference type="PRINTS" id="PR00252">
    <property type="entry name" value="NRIONCHANNEL"/>
</dbReference>
<feature type="transmembrane region" description="Helical" evidence="5">
    <location>
        <begin position="74"/>
        <end position="97"/>
    </location>
</feature>
<feature type="domain" description="Neurotransmitter-gated ion-channel transmembrane" evidence="7">
    <location>
        <begin position="525"/>
        <end position="610"/>
    </location>
</feature>
<evidence type="ECO:0000256" key="3">
    <source>
        <dbReference type="ARBA" id="ARBA00022989"/>
    </source>
</evidence>
<evidence type="ECO:0000313" key="8">
    <source>
        <dbReference type="EMBL" id="WAR21685.1"/>
    </source>
</evidence>
<evidence type="ECO:0000256" key="2">
    <source>
        <dbReference type="ARBA" id="ARBA00022692"/>
    </source>
</evidence>
<evidence type="ECO:0000256" key="4">
    <source>
        <dbReference type="ARBA" id="ARBA00023136"/>
    </source>
</evidence>
<evidence type="ECO:0000259" key="6">
    <source>
        <dbReference type="Pfam" id="PF02931"/>
    </source>
</evidence>
<reference evidence="8" key="1">
    <citation type="submission" date="2022-11" db="EMBL/GenBank/DDBJ databases">
        <title>Centuries of genome instability and evolution in soft-shell clam transmissible cancer (bioRxiv).</title>
        <authorList>
            <person name="Hart S.F.M."/>
            <person name="Yonemitsu M.A."/>
            <person name="Giersch R.M."/>
            <person name="Beal B.F."/>
            <person name="Arriagada G."/>
            <person name="Davis B.W."/>
            <person name="Ostrander E.A."/>
            <person name="Goff S.P."/>
            <person name="Metzger M.J."/>
        </authorList>
    </citation>
    <scope>NUCLEOTIDE SEQUENCE</scope>
    <source>
        <strain evidence="8">MELC-2E11</strain>
        <tissue evidence="8">Siphon/mantle</tissue>
    </source>
</reference>